<dbReference type="CDD" id="cd01823">
    <property type="entry name" value="SEST_like"/>
    <property type="match status" value="1"/>
</dbReference>
<evidence type="ECO:0000256" key="1">
    <source>
        <dbReference type="PIRSR" id="PIRSR637460-1"/>
    </source>
</evidence>
<keyword evidence="4" id="KW-0378">Hydrolase</keyword>
<keyword evidence="5" id="KW-1185">Reference proteome</keyword>
<gene>
    <name evidence="4" type="ORF">FC770_11735</name>
</gene>
<dbReference type="InterPro" id="IPR037460">
    <property type="entry name" value="SEST-like"/>
</dbReference>
<evidence type="ECO:0000313" key="5">
    <source>
        <dbReference type="Proteomes" id="UP000307808"/>
    </source>
</evidence>
<evidence type="ECO:0000313" key="4">
    <source>
        <dbReference type="EMBL" id="TKI61458.1"/>
    </source>
</evidence>
<dbReference type="PANTHER" id="PTHR37981:SF1">
    <property type="entry name" value="SGNH HYDROLASE-TYPE ESTERASE DOMAIN-CONTAINING PROTEIN"/>
    <property type="match status" value="1"/>
</dbReference>
<dbReference type="Gene3D" id="3.40.50.1110">
    <property type="entry name" value="SGNH hydrolase"/>
    <property type="match status" value="1"/>
</dbReference>
<dbReference type="PROSITE" id="PS51257">
    <property type="entry name" value="PROKAR_LIPOPROTEIN"/>
    <property type="match status" value="1"/>
</dbReference>
<protein>
    <submittedName>
        <fullName evidence="4">SGNH/GDSL hydrolase family protein</fullName>
    </submittedName>
</protein>
<sequence length="316" mass="34075">MSRTRPARQPLERRHRMLAAGVALAFVALVAGCSSTDDGGEKSGGRTATTDVPTRYVALGDSFTAAPFVPNAVEALGCYRSTGNYPSLVARGLRDAAGNGPATELVDVSCSAADTTHMTKPQTTVLQQRVPPQFEALTPETDLVTIGIGGNDFNVFATLTGRCPQLADRDPKGAPCRESLQRGGRDVLTEAVGRTQKRVRTVIEEVRERSPEARILLVNYPQLTPKKGCDNLMLARGDNAYAREVAERLDQALRRAAEATDAELVDLWSASEGHDICSDDPWVNGPETDFSRALQFHPFAEGQQAAADLVLEKLRS</sequence>
<reference evidence="4 5" key="1">
    <citation type="submission" date="2019-04" db="EMBL/GenBank/DDBJ databases">
        <authorList>
            <person name="Dong K."/>
        </authorList>
    </citation>
    <scope>NUCLEOTIDE SEQUENCE [LARGE SCALE GENOMIC DNA]</scope>
    <source>
        <strain evidence="5">dk3543</strain>
    </source>
</reference>
<dbReference type="Pfam" id="PF13472">
    <property type="entry name" value="Lipase_GDSL_2"/>
    <property type="match status" value="1"/>
</dbReference>
<feature type="disulfide bond" evidence="2">
    <location>
        <begin position="163"/>
        <end position="176"/>
    </location>
</feature>
<dbReference type="RefSeq" id="WP_137066361.1">
    <property type="nucleotide sequence ID" value="NZ_CP040748.1"/>
</dbReference>
<evidence type="ECO:0000259" key="3">
    <source>
        <dbReference type="Pfam" id="PF13472"/>
    </source>
</evidence>
<feature type="domain" description="SGNH hydrolase-type esterase" evidence="3">
    <location>
        <begin position="58"/>
        <end position="305"/>
    </location>
</feature>
<feature type="disulfide bond" evidence="2">
    <location>
        <begin position="78"/>
        <end position="110"/>
    </location>
</feature>
<accession>A0A4U2YJZ0</accession>
<name>A0A4U2YJZ0_9ACTN</name>
<dbReference type="InterPro" id="IPR036514">
    <property type="entry name" value="SGNH_hydro_sf"/>
</dbReference>
<feature type="active site" evidence="1">
    <location>
        <position position="297"/>
    </location>
</feature>
<dbReference type="GO" id="GO:0004806">
    <property type="term" value="F:triacylglycerol lipase activity"/>
    <property type="evidence" value="ECO:0007669"/>
    <property type="project" value="TreeGrafter"/>
</dbReference>
<dbReference type="EMBL" id="SZPY01000003">
    <property type="protein sequence ID" value="TKI61458.1"/>
    <property type="molecule type" value="Genomic_DNA"/>
</dbReference>
<dbReference type="GO" id="GO:0019433">
    <property type="term" value="P:triglyceride catabolic process"/>
    <property type="evidence" value="ECO:0007669"/>
    <property type="project" value="TreeGrafter"/>
</dbReference>
<dbReference type="SUPFAM" id="SSF52266">
    <property type="entry name" value="SGNH hydrolase"/>
    <property type="match status" value="1"/>
</dbReference>
<dbReference type="InterPro" id="IPR013830">
    <property type="entry name" value="SGNH_hydro"/>
</dbReference>
<dbReference type="OrthoDB" id="5503950at2"/>
<feature type="disulfide bond" evidence="2">
    <location>
        <begin position="229"/>
        <end position="277"/>
    </location>
</feature>
<evidence type="ECO:0000256" key="2">
    <source>
        <dbReference type="PIRSR" id="PIRSR637460-2"/>
    </source>
</evidence>
<feature type="active site" description="Nucleophile" evidence="1">
    <location>
        <position position="62"/>
    </location>
</feature>
<dbReference type="PANTHER" id="PTHR37981">
    <property type="entry name" value="LIPASE 2"/>
    <property type="match status" value="1"/>
</dbReference>
<keyword evidence="2" id="KW-1015">Disulfide bond</keyword>
<comment type="caution">
    <text evidence="4">The sequence shown here is derived from an EMBL/GenBank/DDBJ whole genome shotgun (WGS) entry which is preliminary data.</text>
</comment>
<dbReference type="AlphaFoldDB" id="A0A4U2YJZ0"/>
<proteinExistence type="predicted"/>
<organism evidence="4 5">
    <name type="scientific">Nocardioides jishulii</name>
    <dbReference type="NCBI Taxonomy" id="2575440"/>
    <lineage>
        <taxon>Bacteria</taxon>
        <taxon>Bacillati</taxon>
        <taxon>Actinomycetota</taxon>
        <taxon>Actinomycetes</taxon>
        <taxon>Propionibacteriales</taxon>
        <taxon>Nocardioidaceae</taxon>
        <taxon>Nocardioides</taxon>
    </lineage>
</organism>
<dbReference type="Proteomes" id="UP000307808">
    <property type="component" value="Unassembled WGS sequence"/>
</dbReference>